<comment type="caution">
    <text evidence="2">The sequence shown here is derived from an EMBL/GenBank/DDBJ whole genome shotgun (WGS) entry which is preliminary data.</text>
</comment>
<feature type="domain" description="Transcription regulator PadR N-terminal" evidence="1">
    <location>
        <begin position="28"/>
        <end position="98"/>
    </location>
</feature>
<evidence type="ECO:0000313" key="2">
    <source>
        <dbReference type="EMBL" id="PIT97083.1"/>
    </source>
</evidence>
<dbReference type="InterPro" id="IPR005149">
    <property type="entry name" value="Tscrpt_reg_PadR_N"/>
</dbReference>
<proteinExistence type="predicted"/>
<accession>A0A2M6WWA4</accession>
<name>A0A2M6WWA4_9BACT</name>
<evidence type="ECO:0000313" key="3">
    <source>
        <dbReference type="Proteomes" id="UP000228596"/>
    </source>
</evidence>
<organism evidence="2 3">
    <name type="scientific">Candidatus Berkelbacteria bacterium CG10_big_fil_rev_8_21_14_0_10_41_12</name>
    <dbReference type="NCBI Taxonomy" id="1974513"/>
    <lineage>
        <taxon>Bacteria</taxon>
        <taxon>Candidatus Berkelbacteria</taxon>
    </lineage>
</organism>
<dbReference type="SUPFAM" id="SSF46785">
    <property type="entry name" value="Winged helix' DNA-binding domain"/>
    <property type="match status" value="1"/>
</dbReference>
<dbReference type="Gene3D" id="1.10.10.10">
    <property type="entry name" value="Winged helix-like DNA-binding domain superfamily/Winged helix DNA-binding domain"/>
    <property type="match status" value="1"/>
</dbReference>
<dbReference type="PANTHER" id="PTHR43252">
    <property type="entry name" value="TRANSCRIPTIONAL REGULATOR YQJI"/>
    <property type="match status" value="1"/>
</dbReference>
<dbReference type="InterPro" id="IPR036388">
    <property type="entry name" value="WH-like_DNA-bd_sf"/>
</dbReference>
<dbReference type="AlphaFoldDB" id="A0A2M6WWA4"/>
<dbReference type="EMBL" id="PEZV01000038">
    <property type="protein sequence ID" value="PIT97083.1"/>
    <property type="molecule type" value="Genomic_DNA"/>
</dbReference>
<dbReference type="PANTHER" id="PTHR43252:SF5">
    <property type="entry name" value="TRANSCRIPTIONAL REGULATOR, PADR-LIKE FAMILY"/>
    <property type="match status" value="1"/>
</dbReference>
<protein>
    <recommendedName>
        <fullName evidence="1">Transcription regulator PadR N-terminal domain-containing protein</fullName>
    </recommendedName>
</protein>
<evidence type="ECO:0000259" key="1">
    <source>
        <dbReference type="Pfam" id="PF03551"/>
    </source>
</evidence>
<dbReference type="Pfam" id="PF03551">
    <property type="entry name" value="PadR"/>
    <property type="match status" value="1"/>
</dbReference>
<dbReference type="Proteomes" id="UP000228596">
    <property type="component" value="Unassembled WGS sequence"/>
</dbReference>
<reference evidence="3" key="1">
    <citation type="submission" date="2017-09" db="EMBL/GenBank/DDBJ databases">
        <title>Depth-based differentiation of microbial function through sediment-hosted aquifers and enrichment of novel symbionts in the deep terrestrial subsurface.</title>
        <authorList>
            <person name="Probst A.J."/>
            <person name="Ladd B."/>
            <person name="Jarett J.K."/>
            <person name="Geller-Mcgrath D.E."/>
            <person name="Sieber C.M.K."/>
            <person name="Emerson J.B."/>
            <person name="Anantharaman K."/>
            <person name="Thomas B.C."/>
            <person name="Malmstrom R."/>
            <person name="Stieglmeier M."/>
            <person name="Klingl A."/>
            <person name="Woyke T."/>
            <person name="Ryan C.M."/>
            <person name="Banfield J.F."/>
        </authorList>
    </citation>
    <scope>NUCLEOTIDE SEQUENCE [LARGE SCALE GENOMIC DNA]</scope>
</reference>
<sequence length="117" mass="13255">MADNKTPDYTTEQYWSSLANQSLIRFFILKALKDKDLHGYLLIEEVSQLSGEFCKPSESTLYPALNQMLKAGLIQKTASEVKTRKTYRITAEGKIAFKAAAKVWNEVIPKIQRSAIL</sequence>
<gene>
    <name evidence="2" type="ORF">COT77_03405</name>
</gene>
<dbReference type="InterPro" id="IPR036390">
    <property type="entry name" value="WH_DNA-bd_sf"/>
</dbReference>